<dbReference type="Proteomes" id="UP000219453">
    <property type="component" value="Unassembled WGS sequence"/>
</dbReference>
<feature type="compositionally biased region" description="Basic and acidic residues" evidence="1">
    <location>
        <begin position="31"/>
        <end position="44"/>
    </location>
</feature>
<evidence type="ECO:0000256" key="1">
    <source>
        <dbReference type="SAM" id="MobiDB-lite"/>
    </source>
</evidence>
<protein>
    <recommendedName>
        <fullName evidence="2">Halobacterial output domain-containing protein</fullName>
    </recommendedName>
</protein>
<keyword evidence="4" id="KW-1185">Reference proteome</keyword>
<evidence type="ECO:0000313" key="4">
    <source>
        <dbReference type="Proteomes" id="UP000219453"/>
    </source>
</evidence>
<evidence type="ECO:0000259" key="2">
    <source>
        <dbReference type="Pfam" id="PF18545"/>
    </source>
</evidence>
<dbReference type="Pfam" id="PF18545">
    <property type="entry name" value="HalOD1"/>
    <property type="match status" value="1"/>
</dbReference>
<gene>
    <name evidence="3" type="ORF">SAMN06269185_2814</name>
</gene>
<proteinExistence type="predicted"/>
<organism evidence="3 4">
    <name type="scientific">Natronoarchaeum philippinense</name>
    <dbReference type="NCBI Taxonomy" id="558529"/>
    <lineage>
        <taxon>Archaea</taxon>
        <taxon>Methanobacteriati</taxon>
        <taxon>Methanobacteriota</taxon>
        <taxon>Stenosarchaea group</taxon>
        <taxon>Halobacteria</taxon>
        <taxon>Halobacteriales</taxon>
        <taxon>Natronoarchaeaceae</taxon>
    </lineage>
</organism>
<dbReference type="AlphaFoldDB" id="A0A285P5D1"/>
<name>A0A285P5D1_NATPI</name>
<feature type="region of interest" description="Disordered" evidence="1">
    <location>
        <begin position="1"/>
        <end position="44"/>
    </location>
</feature>
<accession>A0A285P5D1</accession>
<sequence>MTSNMTLPPLRDETATQTSTADGTQSAAATADEHRLQHDFQDEQRLSTSVVRAVAAALETDPLALDEQLHDAIDPDALDRLLGGDPNNGSGCRLSFEFAGCAVTIRGDGQIIARPNA</sequence>
<dbReference type="InterPro" id="IPR040624">
    <property type="entry name" value="HalOD1"/>
</dbReference>
<evidence type="ECO:0000313" key="3">
    <source>
        <dbReference type="EMBL" id="SNZ16920.1"/>
    </source>
</evidence>
<feature type="domain" description="Halobacterial output" evidence="2">
    <location>
        <begin position="43"/>
        <end position="112"/>
    </location>
</feature>
<reference evidence="3 4" key="1">
    <citation type="submission" date="2017-09" db="EMBL/GenBank/DDBJ databases">
        <authorList>
            <person name="Ehlers B."/>
            <person name="Leendertz F.H."/>
        </authorList>
    </citation>
    <scope>NUCLEOTIDE SEQUENCE [LARGE SCALE GENOMIC DNA]</scope>
    <source>
        <strain evidence="3 4">DSM 27208</strain>
    </source>
</reference>
<feature type="compositionally biased region" description="Polar residues" evidence="1">
    <location>
        <begin position="15"/>
        <end position="28"/>
    </location>
</feature>
<dbReference type="EMBL" id="OBEJ01000004">
    <property type="protein sequence ID" value="SNZ16920.1"/>
    <property type="molecule type" value="Genomic_DNA"/>
</dbReference>